<evidence type="ECO:0000313" key="2">
    <source>
        <dbReference type="Proteomes" id="UP000553632"/>
    </source>
</evidence>
<accession>A0A7J6SVU9</accession>
<feature type="non-terminal residue" evidence="1">
    <location>
        <position position="1"/>
    </location>
</feature>
<reference evidence="1 2" key="1">
    <citation type="submission" date="2020-04" db="EMBL/GenBank/DDBJ databases">
        <title>Perkinsus olseni comparative genomics.</title>
        <authorList>
            <person name="Bogema D.R."/>
        </authorList>
    </citation>
    <scope>NUCLEOTIDE SEQUENCE [LARGE SCALE GENOMIC DNA]</scope>
    <source>
        <strain evidence="1 2">ATCC PRA-207</strain>
    </source>
</reference>
<evidence type="ECO:0000313" key="1">
    <source>
        <dbReference type="EMBL" id="KAF4737008.1"/>
    </source>
</evidence>
<protein>
    <submittedName>
        <fullName evidence="1">Uncharacterized protein</fullName>
    </submittedName>
</protein>
<organism evidence="1 2">
    <name type="scientific">Perkinsus olseni</name>
    <name type="common">Perkinsus atlanticus</name>
    <dbReference type="NCBI Taxonomy" id="32597"/>
    <lineage>
        <taxon>Eukaryota</taxon>
        <taxon>Sar</taxon>
        <taxon>Alveolata</taxon>
        <taxon>Perkinsozoa</taxon>
        <taxon>Perkinsea</taxon>
        <taxon>Perkinsida</taxon>
        <taxon>Perkinsidae</taxon>
        <taxon>Perkinsus</taxon>
    </lineage>
</organism>
<sequence length="57" mass="6639">KGMKERKHLVEAELQQAESRIKTTDNLVEGRLVSSTDRVEKEVRSTRLCYHTPMCFC</sequence>
<name>A0A7J6SVU9_PEROL</name>
<dbReference type="EMBL" id="JABANO010015354">
    <property type="protein sequence ID" value="KAF4737008.1"/>
    <property type="molecule type" value="Genomic_DNA"/>
</dbReference>
<proteinExistence type="predicted"/>
<comment type="caution">
    <text evidence="1">The sequence shown here is derived from an EMBL/GenBank/DDBJ whole genome shotgun (WGS) entry which is preliminary data.</text>
</comment>
<keyword evidence="2" id="KW-1185">Reference proteome</keyword>
<dbReference type="AlphaFoldDB" id="A0A7J6SVU9"/>
<gene>
    <name evidence="1" type="ORF">FOZ63_023998</name>
</gene>
<dbReference type="Proteomes" id="UP000553632">
    <property type="component" value="Unassembled WGS sequence"/>
</dbReference>